<dbReference type="HOGENOM" id="CLU_059415_0_0_1"/>
<gene>
    <name evidence="2" type="ORF">FOMPIDRAFT_1015260</name>
</gene>
<evidence type="ECO:0000313" key="2">
    <source>
        <dbReference type="EMBL" id="EPT02460.1"/>
    </source>
</evidence>
<protein>
    <submittedName>
        <fullName evidence="2">Uncharacterized protein</fullName>
    </submittedName>
</protein>
<accession>S8FW19</accession>
<reference evidence="2 3" key="1">
    <citation type="journal article" date="2012" name="Science">
        <title>The Paleozoic origin of enzymatic lignin decomposition reconstructed from 31 fungal genomes.</title>
        <authorList>
            <person name="Floudas D."/>
            <person name="Binder M."/>
            <person name="Riley R."/>
            <person name="Barry K."/>
            <person name="Blanchette R.A."/>
            <person name="Henrissat B."/>
            <person name="Martinez A.T."/>
            <person name="Otillar R."/>
            <person name="Spatafora J.W."/>
            <person name="Yadav J.S."/>
            <person name="Aerts A."/>
            <person name="Benoit I."/>
            <person name="Boyd A."/>
            <person name="Carlson A."/>
            <person name="Copeland A."/>
            <person name="Coutinho P.M."/>
            <person name="de Vries R.P."/>
            <person name="Ferreira P."/>
            <person name="Findley K."/>
            <person name="Foster B."/>
            <person name="Gaskell J."/>
            <person name="Glotzer D."/>
            <person name="Gorecki P."/>
            <person name="Heitman J."/>
            <person name="Hesse C."/>
            <person name="Hori C."/>
            <person name="Igarashi K."/>
            <person name="Jurgens J.A."/>
            <person name="Kallen N."/>
            <person name="Kersten P."/>
            <person name="Kohler A."/>
            <person name="Kuees U."/>
            <person name="Kumar T.K.A."/>
            <person name="Kuo A."/>
            <person name="LaButti K."/>
            <person name="Larrondo L.F."/>
            <person name="Lindquist E."/>
            <person name="Ling A."/>
            <person name="Lombard V."/>
            <person name="Lucas S."/>
            <person name="Lundell T."/>
            <person name="Martin R."/>
            <person name="McLaughlin D.J."/>
            <person name="Morgenstern I."/>
            <person name="Morin E."/>
            <person name="Murat C."/>
            <person name="Nagy L.G."/>
            <person name="Nolan M."/>
            <person name="Ohm R.A."/>
            <person name="Patyshakuliyeva A."/>
            <person name="Rokas A."/>
            <person name="Ruiz-Duenas F.J."/>
            <person name="Sabat G."/>
            <person name="Salamov A."/>
            <person name="Samejima M."/>
            <person name="Schmutz J."/>
            <person name="Slot J.C."/>
            <person name="St John F."/>
            <person name="Stenlid J."/>
            <person name="Sun H."/>
            <person name="Sun S."/>
            <person name="Syed K."/>
            <person name="Tsang A."/>
            <person name="Wiebenga A."/>
            <person name="Young D."/>
            <person name="Pisabarro A."/>
            <person name="Eastwood D.C."/>
            <person name="Martin F."/>
            <person name="Cullen D."/>
            <person name="Grigoriev I.V."/>
            <person name="Hibbett D.S."/>
        </authorList>
    </citation>
    <scope>NUCLEOTIDE SEQUENCE</scope>
    <source>
        <strain evidence="3">FP-58527</strain>
    </source>
</reference>
<keyword evidence="1" id="KW-0472">Membrane</keyword>
<dbReference type="Proteomes" id="UP000015241">
    <property type="component" value="Unassembled WGS sequence"/>
</dbReference>
<proteinExistence type="predicted"/>
<evidence type="ECO:0000256" key="1">
    <source>
        <dbReference type="SAM" id="Phobius"/>
    </source>
</evidence>
<dbReference type="AlphaFoldDB" id="S8FW19"/>
<keyword evidence="1" id="KW-0812">Transmembrane</keyword>
<feature type="transmembrane region" description="Helical" evidence="1">
    <location>
        <begin position="105"/>
        <end position="129"/>
    </location>
</feature>
<sequence>MARRGSPPHCDVHGGLGVRALLASDYFHNLDFVLDDFVLFDALDGADMAKGTGALLAMNTPSFMLDEAPDADKTVTVDATVNSNRTEDIDGDCYSDDGDTVGYGLFFLCSAIWVFCLWGIIPFIGKLTYKLPFVKGLVDDLREDLRNIPWLLFQLAYVCAGTYLLEEAVLGVFFFDPLARIGWLMERGRVNGTYLAQEFAVIYLWAWWKAVVPAERARAQLDMGFKYSSEGVPVVALAEWVVRGADDGSHRKALDSGHTMTQYVLDLLDGSEGAHAHRPVYTDEGLGDHSPALLTHEAGIRLDDLG</sequence>
<dbReference type="OrthoDB" id="2809202at2759"/>
<dbReference type="InParanoid" id="S8FW19"/>
<evidence type="ECO:0000313" key="3">
    <source>
        <dbReference type="Proteomes" id="UP000015241"/>
    </source>
</evidence>
<organism evidence="2 3">
    <name type="scientific">Fomitopsis schrenkii</name>
    <name type="common">Brown rot fungus</name>
    <dbReference type="NCBI Taxonomy" id="2126942"/>
    <lineage>
        <taxon>Eukaryota</taxon>
        <taxon>Fungi</taxon>
        <taxon>Dikarya</taxon>
        <taxon>Basidiomycota</taxon>
        <taxon>Agaricomycotina</taxon>
        <taxon>Agaricomycetes</taxon>
        <taxon>Polyporales</taxon>
        <taxon>Fomitopsis</taxon>
    </lineage>
</organism>
<keyword evidence="3" id="KW-1185">Reference proteome</keyword>
<keyword evidence="1" id="KW-1133">Transmembrane helix</keyword>
<name>S8FW19_FOMSC</name>
<feature type="transmembrane region" description="Helical" evidence="1">
    <location>
        <begin position="150"/>
        <end position="174"/>
    </location>
</feature>
<dbReference type="EMBL" id="KE504135">
    <property type="protein sequence ID" value="EPT02460.1"/>
    <property type="molecule type" value="Genomic_DNA"/>
</dbReference>